<dbReference type="InterPro" id="IPR036291">
    <property type="entry name" value="NAD(P)-bd_dom_sf"/>
</dbReference>
<dbReference type="SUPFAM" id="SSF51735">
    <property type="entry name" value="NAD(P)-binding Rossmann-fold domains"/>
    <property type="match status" value="1"/>
</dbReference>
<protein>
    <recommendedName>
        <fullName evidence="2">Short-chain dehydrogenase</fullName>
    </recommendedName>
</protein>
<evidence type="ECO:0008006" key="2">
    <source>
        <dbReference type="Google" id="ProtNLM"/>
    </source>
</evidence>
<proteinExistence type="predicted"/>
<dbReference type="EMBL" id="UINC01002274">
    <property type="protein sequence ID" value="SUZ94872.1"/>
    <property type="molecule type" value="Genomic_DNA"/>
</dbReference>
<dbReference type="PANTHER" id="PTHR45458">
    <property type="entry name" value="SHORT-CHAIN DEHYDROGENASE/REDUCTASE SDR"/>
    <property type="match status" value="1"/>
</dbReference>
<sequence length="263" mass="29333">MTDLERTVLITGSNRGIGLEFVKQYLLINWEVIATCRNPDAADDLIQLEKNHSNLKLKSLDITQDKSVNDLAIQLKEKPIDLLINNAAYLGPPDPQKFGQIDYKMFTKSIEVNAIGPIRVTEKLIENIRLGNMKKIVFLGSAAGSNGQIAPPVTLYSYRTSKAALHLAAHNLFHELKSENIMVSLINPGLVDTRGFLDLKLGDPIPEHLTKIVPITLIKMILEGKIPMITTLESVTQMIQYIDNLTLDTEPFFVNCDGTPMPW</sequence>
<dbReference type="Pfam" id="PF00106">
    <property type="entry name" value="adh_short"/>
    <property type="match status" value="1"/>
</dbReference>
<dbReference type="CDD" id="cd05325">
    <property type="entry name" value="carb_red_sniffer_like_SDR_c"/>
    <property type="match status" value="1"/>
</dbReference>
<dbReference type="Gene3D" id="3.40.50.720">
    <property type="entry name" value="NAD(P)-binding Rossmann-like Domain"/>
    <property type="match status" value="1"/>
</dbReference>
<dbReference type="GO" id="GO:0016616">
    <property type="term" value="F:oxidoreductase activity, acting on the CH-OH group of donors, NAD or NADP as acceptor"/>
    <property type="evidence" value="ECO:0007669"/>
    <property type="project" value="TreeGrafter"/>
</dbReference>
<gene>
    <name evidence="1" type="ORF">METZ01_LOCUS47726</name>
</gene>
<dbReference type="InterPro" id="IPR002347">
    <property type="entry name" value="SDR_fam"/>
</dbReference>
<dbReference type="AlphaFoldDB" id="A0A381RSL8"/>
<dbReference type="InterPro" id="IPR052184">
    <property type="entry name" value="SDR_enzymes"/>
</dbReference>
<reference evidence="1" key="1">
    <citation type="submission" date="2018-05" db="EMBL/GenBank/DDBJ databases">
        <authorList>
            <person name="Lanie J.A."/>
            <person name="Ng W.-L."/>
            <person name="Kazmierczak K.M."/>
            <person name="Andrzejewski T.M."/>
            <person name="Davidsen T.M."/>
            <person name="Wayne K.J."/>
            <person name="Tettelin H."/>
            <person name="Glass J.I."/>
            <person name="Rusch D."/>
            <person name="Podicherti R."/>
            <person name="Tsui H.-C.T."/>
            <person name="Winkler M.E."/>
        </authorList>
    </citation>
    <scope>NUCLEOTIDE SEQUENCE</scope>
</reference>
<organism evidence="1">
    <name type="scientific">marine metagenome</name>
    <dbReference type="NCBI Taxonomy" id="408172"/>
    <lineage>
        <taxon>unclassified sequences</taxon>
        <taxon>metagenomes</taxon>
        <taxon>ecological metagenomes</taxon>
    </lineage>
</organism>
<dbReference type="PRINTS" id="PR00081">
    <property type="entry name" value="GDHRDH"/>
</dbReference>
<accession>A0A381RSL8</accession>
<name>A0A381RSL8_9ZZZZ</name>
<evidence type="ECO:0000313" key="1">
    <source>
        <dbReference type="EMBL" id="SUZ94872.1"/>
    </source>
</evidence>
<dbReference type="PANTHER" id="PTHR45458:SF1">
    <property type="entry name" value="SHORT CHAIN DEHYDROGENASE"/>
    <property type="match status" value="1"/>
</dbReference>